<keyword evidence="2" id="KW-1133">Transmembrane helix</keyword>
<dbReference type="AlphaFoldDB" id="A0A4P9X793"/>
<feature type="region of interest" description="Disordered" evidence="1">
    <location>
        <begin position="1"/>
        <end position="34"/>
    </location>
</feature>
<accession>A0A4P9X793</accession>
<dbReference type="EMBL" id="ML014185">
    <property type="protein sequence ID" value="RKP01107.1"/>
    <property type="molecule type" value="Genomic_DNA"/>
</dbReference>
<reference evidence="4" key="1">
    <citation type="journal article" date="2018" name="Nat. Microbiol.">
        <title>Leveraging single-cell genomics to expand the fungal tree of life.</title>
        <authorList>
            <person name="Ahrendt S.R."/>
            <person name="Quandt C.A."/>
            <person name="Ciobanu D."/>
            <person name="Clum A."/>
            <person name="Salamov A."/>
            <person name="Andreopoulos B."/>
            <person name="Cheng J.F."/>
            <person name="Woyke T."/>
            <person name="Pelin A."/>
            <person name="Henrissat B."/>
            <person name="Reynolds N.K."/>
            <person name="Benny G.L."/>
            <person name="Smith M.E."/>
            <person name="James T.Y."/>
            <person name="Grigoriev I.V."/>
        </authorList>
    </citation>
    <scope>NUCLEOTIDE SEQUENCE [LARGE SCALE GENOMIC DNA]</scope>
    <source>
        <strain evidence="4">ATCC 52028</strain>
    </source>
</reference>
<evidence type="ECO:0000313" key="3">
    <source>
        <dbReference type="EMBL" id="RKP01107.1"/>
    </source>
</evidence>
<keyword evidence="2" id="KW-0812">Transmembrane</keyword>
<gene>
    <name evidence="3" type="ORF">CXG81DRAFT_26210</name>
</gene>
<feature type="compositionally biased region" description="Low complexity" evidence="1">
    <location>
        <begin position="13"/>
        <end position="33"/>
    </location>
</feature>
<feature type="transmembrane region" description="Helical" evidence="2">
    <location>
        <begin position="78"/>
        <end position="99"/>
    </location>
</feature>
<evidence type="ECO:0000256" key="1">
    <source>
        <dbReference type="SAM" id="MobiDB-lite"/>
    </source>
</evidence>
<dbReference type="OrthoDB" id="10018333at2759"/>
<keyword evidence="2" id="KW-0472">Membrane</keyword>
<evidence type="ECO:0000256" key="2">
    <source>
        <dbReference type="SAM" id="Phobius"/>
    </source>
</evidence>
<sequence length="137" mass="14939">MSFLNTQPRSEQDAQLRAARQAAAEGPRPAASADFNWNQFDKLSPAEMQARLAQLERRLSPADFQTVKLNLLKPRRRGNLMVGAALGTLVLATFGISAYKARSESFELTGDVLNAVAQEQQQREKAAAADADAARPL</sequence>
<proteinExistence type="predicted"/>
<name>A0A4P9X793_9FUNG</name>
<protein>
    <submittedName>
        <fullName evidence="3">Uncharacterized protein</fullName>
    </submittedName>
</protein>
<keyword evidence="4" id="KW-1185">Reference proteome</keyword>
<organism evidence="3 4">
    <name type="scientific">Caulochytrium protostelioides</name>
    <dbReference type="NCBI Taxonomy" id="1555241"/>
    <lineage>
        <taxon>Eukaryota</taxon>
        <taxon>Fungi</taxon>
        <taxon>Fungi incertae sedis</taxon>
        <taxon>Chytridiomycota</taxon>
        <taxon>Chytridiomycota incertae sedis</taxon>
        <taxon>Chytridiomycetes</taxon>
        <taxon>Caulochytriales</taxon>
        <taxon>Caulochytriaceae</taxon>
        <taxon>Caulochytrium</taxon>
    </lineage>
</organism>
<dbReference type="Proteomes" id="UP000274922">
    <property type="component" value="Unassembled WGS sequence"/>
</dbReference>
<evidence type="ECO:0000313" key="4">
    <source>
        <dbReference type="Proteomes" id="UP000274922"/>
    </source>
</evidence>